<dbReference type="Pfam" id="PF20459">
    <property type="entry name" value="DUF6712"/>
    <property type="match status" value="2"/>
</dbReference>
<dbReference type="HOGENOM" id="CLU_887561_0_0_10"/>
<proteinExistence type="predicted"/>
<dbReference type="KEGG" id="bfs:BF9343_2349"/>
<keyword evidence="1" id="KW-0175">Coiled coil</keyword>
<dbReference type="InterPro" id="IPR046558">
    <property type="entry name" value="DUF6712"/>
</dbReference>
<accession>Q5LCN4</accession>
<feature type="coiled-coil region" evidence="1">
    <location>
        <begin position="259"/>
        <end position="297"/>
    </location>
</feature>
<reference evidence="2 3" key="1">
    <citation type="journal article" date="2005" name="Science">
        <title>Extensive DNA inversions in the B. fragilis genome control variable gene expression.</title>
        <authorList>
            <person name="Cerdeno-Tarraga A.M."/>
            <person name="Patrick S."/>
            <person name="Crosmann L."/>
            <person name="Blakely G."/>
            <person name="Abratt V."/>
            <person name="Lennard N."/>
            <person name="Duerden B."/>
            <person name="Poxton I."/>
            <person name="Harris B."/>
            <person name="Quail M.A."/>
            <person name="Barron A."/>
            <person name="Clarck L."/>
            <person name="Corton C."/>
            <person name="Doggett J."/>
            <person name="Holden M.T.G."/>
            <person name="Larke N."/>
            <person name="Line A."/>
            <person name="Lord A."/>
            <person name="Norbertczak H."/>
            <person name="Ormond D."/>
            <person name="Price C."/>
            <person name="Rabbinowitsch E."/>
            <person name="Woodward J."/>
            <person name="Barrel B.G."/>
            <person name="Parkhill J."/>
        </authorList>
    </citation>
    <scope>NUCLEOTIDE SEQUENCE [LARGE SCALE GENOMIC DNA]</scope>
    <source>
        <strain evidence="3">ATCC 25285 / DSM 2151 / CCUG 4856 / JCM 11019 / LMG 10263 / NCTC 9343 / Onslow / VPI 2553 / EN-2</strain>
    </source>
</reference>
<name>Q5LCN4_BACFN</name>
<keyword evidence="3" id="KW-1185">Reference proteome</keyword>
<evidence type="ECO:0000313" key="2">
    <source>
        <dbReference type="EMBL" id="CAH08130.1"/>
    </source>
</evidence>
<gene>
    <name evidence="2" type="ORF">BF9343_2349</name>
</gene>
<dbReference type="EMBL" id="CR626927">
    <property type="protein sequence ID" value="CAH08130.1"/>
    <property type="molecule type" value="Genomic_DNA"/>
</dbReference>
<dbReference type="eggNOG" id="ENOG502ZBR8">
    <property type="taxonomic scope" value="Bacteria"/>
</dbReference>
<protein>
    <submittedName>
        <fullName evidence="2">Uncharacterized protein</fullName>
    </submittedName>
</protein>
<dbReference type="AlphaFoldDB" id="Q5LCN4"/>
<dbReference type="Proteomes" id="UP000006731">
    <property type="component" value="Chromosome"/>
</dbReference>
<sequence>MIKNMKLIFDKDSNGTQELVDALGLIDARTDFSKWKPYIPLSIRRLTAIIGQEVYDKVLDFYQSASVDPDGKLTRLLGMVQQSVALFTWLKIIPTLDAQHGNTGRQKRLGEHEKGLTALQEYKDEANILSQAYESVDALIAYLEQEKFDFWIQSPKRKAVSELLLSSKEAFDFYYVTGSHRLFLTLAPIIREVQQRHIIPIITYGRYEKLVAGQQVAEGFRDAVCRPLALLSMSKAVERLPVEVLPDGVVQVQLAGSVREKLRAEAEARKTVAKSLEQDAMRNLAALEDLVAALDAAPDEPDLYVPSITLQSKGITF</sequence>
<organism evidence="2 3">
    <name type="scientific">Bacteroides fragilis (strain ATCC 25285 / DSM 2151 / CCUG 4856 / JCM 11019 / LMG 10263 / NCTC 9343 / Onslow / VPI 2553 / EN-2)</name>
    <dbReference type="NCBI Taxonomy" id="272559"/>
    <lineage>
        <taxon>Bacteria</taxon>
        <taxon>Pseudomonadati</taxon>
        <taxon>Bacteroidota</taxon>
        <taxon>Bacteroidia</taxon>
        <taxon>Bacteroidales</taxon>
        <taxon>Bacteroidaceae</taxon>
        <taxon>Bacteroides</taxon>
    </lineage>
</organism>
<dbReference type="PaxDb" id="272559-BF9343_2349"/>
<evidence type="ECO:0000256" key="1">
    <source>
        <dbReference type="SAM" id="Coils"/>
    </source>
</evidence>
<evidence type="ECO:0000313" key="3">
    <source>
        <dbReference type="Proteomes" id="UP000006731"/>
    </source>
</evidence>